<dbReference type="AlphaFoldDB" id="A0A0A7KTJ1"/>
<accession>A0A0A7KTJ1</accession>
<sequence length="162" mass="17430">MTTTLPSNVTALPANQDAPAMSARMAAFIAEELLPLMAGSWPASANQLDANARGVALAWGGVLRGFTPAQIREVVQDMAADVERQFAPRPAEVRAEILRRLPATAVPVASPRLAISIRACEMEATVTVLQRDGVVTDGAVQVELERILNERRQRGYTITGRI</sequence>
<name>A0A0A7KTJ1_AERSS</name>
<evidence type="ECO:0000313" key="1">
    <source>
        <dbReference type="EMBL" id="AIZ49579.1"/>
    </source>
</evidence>
<organism evidence="1">
    <name type="scientific">Aeromonas salmonicida subsp. salmonicida</name>
    <dbReference type="NCBI Taxonomy" id="29491"/>
    <lineage>
        <taxon>Bacteria</taxon>
        <taxon>Pseudomonadati</taxon>
        <taxon>Pseudomonadota</taxon>
        <taxon>Gammaproteobacteria</taxon>
        <taxon>Aeromonadales</taxon>
        <taxon>Aeromonadaceae</taxon>
        <taxon>Aeromonas</taxon>
    </lineage>
</organism>
<protein>
    <submittedName>
        <fullName evidence="1">Uncharacterized protein</fullName>
    </submittedName>
</protein>
<proteinExistence type="predicted"/>
<dbReference type="EMBL" id="KJ626178">
    <property type="protein sequence ID" value="AIZ49579.1"/>
    <property type="molecule type" value="Genomic_DNA"/>
</dbReference>
<reference evidence="1" key="1">
    <citation type="submission" date="2014-03" db="EMBL/GenBank/DDBJ databases">
        <authorList>
            <person name="Emond-Rheault J.-G."/>
            <person name="Trudel M.V."/>
            <person name="Vincent A.T."/>
            <person name="Brochu F."/>
            <person name="Boyle B."/>
            <person name="Tanaka K.H."/>
            <person name="Attere S.A."/>
            <person name="Jubinville E."/>
            <person name="Frenette M."/>
            <person name="Derome N."/>
            <person name="Charette S.J."/>
        </authorList>
    </citation>
    <scope>NUCLEOTIDE SEQUENCE</scope>
    <source>
        <strain evidence="1">01-B526</strain>
    </source>
</reference>
<reference evidence="1" key="2">
    <citation type="journal article" date="2015" name="Vet. Microbiol.">
        <title>Variants of a genomic island in Aeromonas salmonicida subsp. salmonicida link isolates with their geographical origins.</title>
        <authorList>
            <person name="Emond-Rheault J.G."/>
            <person name="Vincent A.T."/>
            <person name="Trudel M.V."/>
            <person name="Brochu F."/>
            <person name="Boyle B."/>
            <person name="Tanaka K.H."/>
            <person name="Attere S.A."/>
            <person name="Jubinville E."/>
            <person name="Loch T.P."/>
            <person name="Winters A.D."/>
            <person name="Faisal M."/>
            <person name="Frenette M."/>
            <person name="Derome N."/>
            <person name="Charette S.J."/>
        </authorList>
    </citation>
    <scope>NUCLEOTIDE SEQUENCE</scope>
    <source>
        <strain evidence="1">01-B526</strain>
    </source>
</reference>